<evidence type="ECO:0000256" key="3">
    <source>
        <dbReference type="ARBA" id="ARBA00022692"/>
    </source>
</evidence>
<feature type="transmembrane region" description="Helical" evidence="6">
    <location>
        <begin position="64"/>
        <end position="88"/>
    </location>
</feature>
<evidence type="ECO:0000256" key="1">
    <source>
        <dbReference type="ARBA" id="ARBA00004141"/>
    </source>
</evidence>
<sequence>MSTQSVTREPHDADAQLLESMGYQQDLHRRMSKFSNFAVSFSIICILAGGITAFPSALGAGGGLSISLGWIVGAAFATVVALAMAQIASAYPTAGGLYHWGSILGNKGYGWVTAWFNLLGLVLVVASVNFGVYDPFFKTLIAPLLGLDTTNWGLTEQVGFIALFTFTQAILNHKAAALTTKLLDISGYLIFVIATVLTLSLWIFNKTPIDFSRLTTFTNFTGQEGSMWPQSGSSVMVFLAGLLLTVYTITGFDASAHTAEETHDAAENVPKGIVSSVLWSALFGFVMICTFVLVMPSIPEAVKQGMGFFSALLDSLPPALKAILGIGIFVANYLCALACLMSTSRMMYAFARDGGLPMSNVLKAVDPVNKTPGAAIWVSSVAAVLATLYADAFVVLSTACAVFLYISYVMPTAAGILAEGKTWTRKGPFNLGGLSKPIAVLAVLGGLVLIFVGIQPPNEKVLYLIIALVVFLAVFWWGFGERNRFKGPPAVK</sequence>
<dbReference type="PANTHER" id="PTHR45649">
    <property type="entry name" value="AMINO-ACID PERMEASE BAT1"/>
    <property type="match status" value="1"/>
</dbReference>
<name>A0ABU1ZRJ9_9BURK</name>
<dbReference type="Pfam" id="PF13520">
    <property type="entry name" value="AA_permease_2"/>
    <property type="match status" value="1"/>
</dbReference>
<evidence type="ECO:0000313" key="7">
    <source>
        <dbReference type="EMBL" id="MDR7307586.1"/>
    </source>
</evidence>
<dbReference type="RefSeq" id="WP_310343962.1">
    <property type="nucleotide sequence ID" value="NZ_JAVDXO010000006.1"/>
</dbReference>
<dbReference type="PIRSF" id="PIRSF006060">
    <property type="entry name" value="AA_transporter"/>
    <property type="match status" value="1"/>
</dbReference>
<accession>A0ABU1ZRJ9</accession>
<comment type="caution">
    <text evidence="7">The sequence shown here is derived from an EMBL/GenBank/DDBJ whole genome shotgun (WGS) entry which is preliminary data.</text>
</comment>
<comment type="subcellular location">
    <subcellularLocation>
        <location evidence="1">Membrane</location>
        <topology evidence="1">Multi-pass membrane protein</topology>
    </subcellularLocation>
</comment>
<keyword evidence="2" id="KW-0813">Transport</keyword>
<feature type="transmembrane region" description="Helical" evidence="6">
    <location>
        <begin position="183"/>
        <end position="204"/>
    </location>
</feature>
<feature type="transmembrane region" description="Helical" evidence="6">
    <location>
        <begin position="152"/>
        <end position="171"/>
    </location>
</feature>
<keyword evidence="8" id="KW-1185">Reference proteome</keyword>
<evidence type="ECO:0000313" key="8">
    <source>
        <dbReference type="Proteomes" id="UP001268089"/>
    </source>
</evidence>
<feature type="transmembrane region" description="Helical" evidence="6">
    <location>
        <begin position="461"/>
        <end position="479"/>
    </location>
</feature>
<dbReference type="InterPro" id="IPR002293">
    <property type="entry name" value="AA/rel_permease1"/>
</dbReference>
<dbReference type="PANTHER" id="PTHR45649:SF26">
    <property type="entry name" value="OS04G0435100 PROTEIN"/>
    <property type="match status" value="1"/>
</dbReference>
<gene>
    <name evidence="7" type="ORF">J2X15_002873</name>
</gene>
<organism evidence="7 8">
    <name type="scientific">Rhodoferax saidenbachensis</name>
    <dbReference type="NCBI Taxonomy" id="1484693"/>
    <lineage>
        <taxon>Bacteria</taxon>
        <taxon>Pseudomonadati</taxon>
        <taxon>Pseudomonadota</taxon>
        <taxon>Betaproteobacteria</taxon>
        <taxon>Burkholderiales</taxon>
        <taxon>Comamonadaceae</taxon>
        <taxon>Rhodoferax</taxon>
    </lineage>
</organism>
<dbReference type="Proteomes" id="UP001268089">
    <property type="component" value="Unassembled WGS sequence"/>
</dbReference>
<evidence type="ECO:0000256" key="4">
    <source>
        <dbReference type="ARBA" id="ARBA00022989"/>
    </source>
</evidence>
<keyword evidence="5 6" id="KW-0472">Membrane</keyword>
<keyword evidence="4 6" id="KW-1133">Transmembrane helix</keyword>
<feature type="transmembrane region" description="Helical" evidence="6">
    <location>
        <begin position="438"/>
        <end position="455"/>
    </location>
</feature>
<dbReference type="Gene3D" id="1.20.1740.10">
    <property type="entry name" value="Amino acid/polyamine transporter I"/>
    <property type="match status" value="1"/>
</dbReference>
<protein>
    <submittedName>
        <fullName evidence="7">Amino acid transporter</fullName>
    </submittedName>
</protein>
<proteinExistence type="predicted"/>
<feature type="transmembrane region" description="Helical" evidence="6">
    <location>
        <begin position="277"/>
        <end position="298"/>
    </location>
</feature>
<feature type="transmembrane region" description="Helical" evidence="6">
    <location>
        <begin position="396"/>
        <end position="417"/>
    </location>
</feature>
<evidence type="ECO:0000256" key="6">
    <source>
        <dbReference type="SAM" id="Phobius"/>
    </source>
</evidence>
<feature type="transmembrane region" description="Helical" evidence="6">
    <location>
        <begin position="318"/>
        <end position="340"/>
    </location>
</feature>
<evidence type="ECO:0000256" key="2">
    <source>
        <dbReference type="ARBA" id="ARBA00022448"/>
    </source>
</evidence>
<feature type="transmembrane region" description="Helical" evidence="6">
    <location>
        <begin position="37"/>
        <end position="58"/>
    </location>
</feature>
<evidence type="ECO:0000256" key="5">
    <source>
        <dbReference type="ARBA" id="ARBA00023136"/>
    </source>
</evidence>
<keyword evidence="3 6" id="KW-0812">Transmembrane</keyword>
<feature type="transmembrane region" description="Helical" evidence="6">
    <location>
        <begin position="235"/>
        <end position="256"/>
    </location>
</feature>
<dbReference type="EMBL" id="JAVDXO010000006">
    <property type="protein sequence ID" value="MDR7307586.1"/>
    <property type="molecule type" value="Genomic_DNA"/>
</dbReference>
<feature type="transmembrane region" description="Helical" evidence="6">
    <location>
        <begin position="109"/>
        <end position="132"/>
    </location>
</feature>
<reference evidence="7 8" key="1">
    <citation type="submission" date="2023-07" db="EMBL/GenBank/DDBJ databases">
        <title>Sorghum-associated microbial communities from plants grown in Nebraska, USA.</title>
        <authorList>
            <person name="Schachtman D."/>
        </authorList>
    </citation>
    <scope>NUCLEOTIDE SEQUENCE [LARGE SCALE GENOMIC DNA]</scope>
    <source>
        <strain evidence="7 8">BE308</strain>
    </source>
</reference>
<feature type="transmembrane region" description="Helical" evidence="6">
    <location>
        <begin position="373"/>
        <end position="390"/>
    </location>
</feature>